<reference evidence="2 3" key="1">
    <citation type="submission" date="2023-08" db="EMBL/GenBank/DDBJ databases">
        <title>Black Yeasts Isolated from many extreme environments.</title>
        <authorList>
            <person name="Coleine C."/>
            <person name="Stajich J.E."/>
            <person name="Selbmann L."/>
        </authorList>
    </citation>
    <scope>NUCLEOTIDE SEQUENCE [LARGE SCALE GENOMIC DNA]</scope>
    <source>
        <strain evidence="2 3">CCFEE 5885</strain>
    </source>
</reference>
<accession>A0ABR0JXU2</accession>
<dbReference type="InterPro" id="IPR021858">
    <property type="entry name" value="Fun_TF"/>
</dbReference>
<evidence type="ECO:0000256" key="1">
    <source>
        <dbReference type="SAM" id="MobiDB-lite"/>
    </source>
</evidence>
<dbReference type="Pfam" id="PF11951">
    <property type="entry name" value="Fungal_trans_2"/>
    <property type="match status" value="1"/>
</dbReference>
<gene>
    <name evidence="2" type="ORF">LTR24_009163</name>
</gene>
<evidence type="ECO:0000313" key="2">
    <source>
        <dbReference type="EMBL" id="KAK5079567.1"/>
    </source>
</evidence>
<dbReference type="PANTHER" id="PTHR38791">
    <property type="entry name" value="ZN(II)2CYS6 TRANSCRIPTION FACTOR (EUROFUNG)-RELATED-RELATED"/>
    <property type="match status" value="1"/>
</dbReference>
<feature type="compositionally biased region" description="Basic and acidic residues" evidence="1">
    <location>
        <begin position="37"/>
        <end position="46"/>
    </location>
</feature>
<organism evidence="2 3">
    <name type="scientific">Lithohypha guttulata</name>
    <dbReference type="NCBI Taxonomy" id="1690604"/>
    <lineage>
        <taxon>Eukaryota</taxon>
        <taxon>Fungi</taxon>
        <taxon>Dikarya</taxon>
        <taxon>Ascomycota</taxon>
        <taxon>Pezizomycotina</taxon>
        <taxon>Eurotiomycetes</taxon>
        <taxon>Chaetothyriomycetidae</taxon>
        <taxon>Chaetothyriales</taxon>
        <taxon>Trichomeriaceae</taxon>
        <taxon>Lithohypha</taxon>
    </lineage>
</organism>
<name>A0ABR0JXU2_9EURO</name>
<sequence length="380" mass="42264">MGKRCSGYRDEASILFRNADVSSLAQPSASRGRRRPRTEEGSESEHSGSTTSQRLPQFTQFSARFDLQASDSVVMQQGWHSPPPRMEPEQWSTHAVPLVLSMLSALKLDGSRYFGQAEFLPRMLFRQSEDAPLTLCCKALGLSFLANKSRMDKANTIRDRAYGQALAAANGLVSDPNLCREDETPVSVWLLSLYEIVTGAHSPTTVTIPTITWSIHTQGLLELMRLRGPEQLQTYTGRNIFGLLAPSVRIRSLVAGIECPSFIKTWLDDLLGRNQTIDADLVRLNGFAHTTALVSAIMCRTLCRSSPELLGWEIDSVWDRVQATEALFYEAMDDNLLGETMQFMLDLAHTAFLQPEAAVDHNQISAITTHGHNKQPLPRC</sequence>
<keyword evidence="3" id="KW-1185">Reference proteome</keyword>
<dbReference type="InterPro" id="IPR053175">
    <property type="entry name" value="DHMBA_Reg_Transcription_Factor"/>
</dbReference>
<dbReference type="EMBL" id="JAVRRG010000186">
    <property type="protein sequence ID" value="KAK5079567.1"/>
    <property type="molecule type" value="Genomic_DNA"/>
</dbReference>
<proteinExistence type="predicted"/>
<feature type="region of interest" description="Disordered" evidence="1">
    <location>
        <begin position="23"/>
        <end position="55"/>
    </location>
</feature>
<dbReference type="PANTHER" id="PTHR38791:SF1">
    <property type="entry name" value="TRANSCRIPTION FACTOR, PUTATIVE-RELATED"/>
    <property type="match status" value="1"/>
</dbReference>
<protein>
    <submittedName>
        <fullName evidence="2">Uncharacterized protein</fullName>
    </submittedName>
</protein>
<comment type="caution">
    <text evidence="2">The sequence shown here is derived from an EMBL/GenBank/DDBJ whole genome shotgun (WGS) entry which is preliminary data.</text>
</comment>
<evidence type="ECO:0000313" key="3">
    <source>
        <dbReference type="Proteomes" id="UP001345013"/>
    </source>
</evidence>
<dbReference type="Proteomes" id="UP001345013">
    <property type="component" value="Unassembled WGS sequence"/>
</dbReference>